<dbReference type="Gene3D" id="3.10.310.30">
    <property type="match status" value="1"/>
</dbReference>
<sequence length="352" mass="40293">MNIYHLSHIDLDGYGCQYLANACFNEQHGQHKYKLTSYNANYGPEVKARLEEIITAIKREKFLGNDDEQIILVTDLNLTTKEAKWLEAQVMEVGGKIQLLDHHGSGEKTAEQYAWYFLDTNRCATLITYDWLQKHYDFDKEKNFAQIVKAINAIDIWVSDDELFEFGKVGLGMISGAREINRTLFPAKDRALKLSLIEAMKNHVEKENAHILLDDAIHGLKKLFFQQEEDNTKDNLAAFYVTQLLSNDKQRLTIKYRGKKGLLGYSLGNTSILGNTFLVENPDYDFYMDINWRGNFSLRSNNKLDVSKMAEEIGNGGGHPNASGGKIKEYRDSFVYADIKNFVQNFIDEKTA</sequence>
<dbReference type="InterPro" id="IPR003156">
    <property type="entry name" value="DHHA1_dom"/>
</dbReference>
<evidence type="ECO:0000259" key="1">
    <source>
        <dbReference type="Pfam" id="PF02272"/>
    </source>
</evidence>
<dbReference type="InterPro" id="IPR052968">
    <property type="entry name" value="Nucleotide_metab_enz"/>
</dbReference>
<dbReference type="EMBL" id="CACVAZ010000064">
    <property type="protein sequence ID" value="CAA6810590.1"/>
    <property type="molecule type" value="Genomic_DNA"/>
</dbReference>
<name>A0A6S6T546_9BACT</name>
<dbReference type="PANTHER" id="PTHR42146:SF1">
    <property type="entry name" value="OLIGORIBONUCLEASE NRNB"/>
    <property type="match status" value="1"/>
</dbReference>
<feature type="domain" description="DHHA1" evidence="1">
    <location>
        <begin position="295"/>
        <end position="336"/>
    </location>
</feature>
<dbReference type="Pfam" id="PF02272">
    <property type="entry name" value="DHHA1"/>
    <property type="match status" value="1"/>
</dbReference>
<dbReference type="SUPFAM" id="SSF64182">
    <property type="entry name" value="DHH phosphoesterases"/>
    <property type="match status" value="1"/>
</dbReference>
<dbReference type="PANTHER" id="PTHR42146">
    <property type="entry name" value="3',5'-CYCLIC-NUCLEOTIDE PHOSPHODIESTERASE"/>
    <property type="match status" value="1"/>
</dbReference>
<proteinExistence type="predicted"/>
<dbReference type="AlphaFoldDB" id="A0A6S6T546"/>
<protein>
    <submittedName>
        <fullName evidence="2">3'-to-5' oligoribonuclease B, Bacillus type</fullName>
    </submittedName>
</protein>
<gene>
    <name evidence="2" type="ORF">HELGO_WM14933</name>
</gene>
<evidence type="ECO:0000313" key="2">
    <source>
        <dbReference type="EMBL" id="CAA6810590.1"/>
    </source>
</evidence>
<organism evidence="2">
    <name type="scientific">uncultured Sulfurovum sp</name>
    <dbReference type="NCBI Taxonomy" id="269237"/>
    <lineage>
        <taxon>Bacteria</taxon>
        <taxon>Pseudomonadati</taxon>
        <taxon>Campylobacterota</taxon>
        <taxon>Epsilonproteobacteria</taxon>
        <taxon>Campylobacterales</taxon>
        <taxon>Sulfurovaceae</taxon>
        <taxon>Sulfurovum</taxon>
        <taxon>environmental samples</taxon>
    </lineage>
</organism>
<dbReference type="GO" id="GO:0003676">
    <property type="term" value="F:nucleic acid binding"/>
    <property type="evidence" value="ECO:0007669"/>
    <property type="project" value="InterPro"/>
</dbReference>
<reference evidence="2" key="1">
    <citation type="submission" date="2020-01" db="EMBL/GenBank/DDBJ databases">
        <authorList>
            <person name="Meier V. D."/>
            <person name="Meier V D."/>
        </authorList>
    </citation>
    <scope>NUCLEOTIDE SEQUENCE</scope>
    <source>
        <strain evidence="2">HLG_WM_MAG_02</strain>
    </source>
</reference>
<dbReference type="InterPro" id="IPR038763">
    <property type="entry name" value="DHH_sf"/>
</dbReference>
<accession>A0A6S6T546</accession>